<keyword evidence="2" id="KW-0698">rRNA processing</keyword>
<dbReference type="OrthoDB" id="8730at2157"/>
<dbReference type="InterPro" id="IPR027417">
    <property type="entry name" value="P-loop_NTPase"/>
</dbReference>
<dbReference type="GO" id="GO:0006364">
    <property type="term" value="P:rRNA processing"/>
    <property type="evidence" value="ECO:0007669"/>
    <property type="project" value="UniProtKB-KW"/>
</dbReference>
<gene>
    <name evidence="7" type="ordered locus">VMUT_0135</name>
</gene>
<dbReference type="STRING" id="985053.VMUT_0135"/>
<keyword evidence="5 7" id="KW-0418">Kinase</keyword>
<evidence type="ECO:0000256" key="1">
    <source>
        <dbReference type="ARBA" id="ARBA00022517"/>
    </source>
</evidence>
<keyword evidence="6" id="KW-0067">ATP-binding</keyword>
<reference evidence="7 8" key="1">
    <citation type="journal article" date="2011" name="J. Bacteriol.">
        <title>Complete genome sequence of 'Vulcanisaeta moutnovskia' strain 768-28, a novel member of the hyperthermophilic crenarchaeal genus vulcanisaeta.</title>
        <authorList>
            <person name="Gumerov V.M."/>
            <person name="Mardanov A.V."/>
            <person name="Beletsky A.V."/>
            <person name="Prokofeva M.I."/>
            <person name="Bonch-Osmolovskaya E.A."/>
            <person name="Ravin N.V."/>
            <person name="Skryabin K.G."/>
        </authorList>
    </citation>
    <scope>NUCLEOTIDE SEQUENCE [LARGE SCALE GENOMIC DNA]</scope>
    <source>
        <strain evidence="7 8">768-28</strain>
    </source>
</reference>
<organism evidence="7 8">
    <name type="scientific">Vulcanisaeta moutnovskia (strain 768-28)</name>
    <dbReference type="NCBI Taxonomy" id="985053"/>
    <lineage>
        <taxon>Archaea</taxon>
        <taxon>Thermoproteota</taxon>
        <taxon>Thermoprotei</taxon>
        <taxon>Thermoproteales</taxon>
        <taxon>Thermoproteaceae</taxon>
        <taxon>Vulcanisaeta</taxon>
    </lineage>
</organism>
<dbReference type="Gene3D" id="3.40.50.300">
    <property type="entry name" value="P-loop containing nucleotide triphosphate hydrolases"/>
    <property type="match status" value="1"/>
</dbReference>
<dbReference type="SUPFAM" id="SSF52540">
    <property type="entry name" value="P-loop containing nucleoside triphosphate hydrolases"/>
    <property type="match status" value="1"/>
</dbReference>
<dbReference type="eggNOG" id="arCOG01038">
    <property type="taxonomic scope" value="Archaea"/>
</dbReference>
<dbReference type="GO" id="GO:0016887">
    <property type="term" value="F:ATP hydrolysis activity"/>
    <property type="evidence" value="ECO:0007669"/>
    <property type="project" value="InterPro"/>
</dbReference>
<dbReference type="HOGENOM" id="CLU_079096_0_0_2"/>
<sequence length="192" mass="21611">MVRLLVTGSPGVGKTTIAIELSKIYNAPLIDVDEVIKPLLRWDDRLQTNYIIDETKARDLIMRKLSNLELFIIDTIAVNLIDRSLIDWCIVLRLNPIQLMQRLLMRGWPRCKVIENVLAEIVGSSLSMAIDTFGKDRIIEVDTSNKGVGEVVKYIVDHLSSGVPNVGVVDWFDTLSTDLLISLSEEMDKCLT</sequence>
<evidence type="ECO:0000313" key="7">
    <source>
        <dbReference type="EMBL" id="ADY00351.1"/>
    </source>
</evidence>
<dbReference type="PANTHER" id="PTHR12595">
    <property type="entry name" value="POS9-ACTIVATING FACTOR FAP7-RELATED"/>
    <property type="match status" value="1"/>
</dbReference>
<dbReference type="Pfam" id="PF13238">
    <property type="entry name" value="AAA_18"/>
    <property type="match status" value="1"/>
</dbReference>
<dbReference type="Proteomes" id="UP000007485">
    <property type="component" value="Chromosome"/>
</dbReference>
<dbReference type="GeneID" id="10287787"/>
<dbReference type="PANTHER" id="PTHR12595:SF0">
    <property type="entry name" value="ADENYLATE KINASE ISOENZYME 6"/>
    <property type="match status" value="1"/>
</dbReference>
<dbReference type="AlphaFoldDB" id="F0QSK0"/>
<evidence type="ECO:0000313" key="8">
    <source>
        <dbReference type="Proteomes" id="UP000007485"/>
    </source>
</evidence>
<keyword evidence="1" id="KW-0690">Ribosome biogenesis</keyword>
<evidence type="ECO:0000256" key="3">
    <source>
        <dbReference type="ARBA" id="ARBA00022679"/>
    </source>
</evidence>
<dbReference type="EMBL" id="CP002529">
    <property type="protein sequence ID" value="ADY00351.1"/>
    <property type="molecule type" value="Genomic_DNA"/>
</dbReference>
<evidence type="ECO:0000256" key="4">
    <source>
        <dbReference type="ARBA" id="ARBA00022741"/>
    </source>
</evidence>
<name>F0QSK0_VULM7</name>
<evidence type="ECO:0000256" key="6">
    <source>
        <dbReference type="ARBA" id="ARBA00022840"/>
    </source>
</evidence>
<evidence type="ECO:0000256" key="5">
    <source>
        <dbReference type="ARBA" id="ARBA00022777"/>
    </source>
</evidence>
<accession>F0QSK0</accession>
<dbReference type="KEGG" id="vmo:VMUT_0135"/>
<protein>
    <submittedName>
        <fullName evidence="7">Kinase</fullName>
    </submittedName>
</protein>
<proteinExistence type="predicted"/>
<dbReference type="InterPro" id="IPR020618">
    <property type="entry name" value="Adenyl_kinase_AK6"/>
</dbReference>
<dbReference type="GO" id="GO:0005524">
    <property type="term" value="F:ATP binding"/>
    <property type="evidence" value="ECO:0007669"/>
    <property type="project" value="UniProtKB-KW"/>
</dbReference>
<keyword evidence="4" id="KW-0547">Nucleotide-binding</keyword>
<evidence type="ECO:0000256" key="2">
    <source>
        <dbReference type="ARBA" id="ARBA00022552"/>
    </source>
</evidence>
<keyword evidence="8" id="KW-1185">Reference proteome</keyword>
<keyword evidence="3" id="KW-0808">Transferase</keyword>
<dbReference type="RefSeq" id="WP_013603515.1">
    <property type="nucleotide sequence ID" value="NC_015151.1"/>
</dbReference>
<dbReference type="GO" id="GO:0004017">
    <property type="term" value="F:AMP kinase activity"/>
    <property type="evidence" value="ECO:0007669"/>
    <property type="project" value="InterPro"/>
</dbReference>